<sequence>MSHYPRTMGRRSRHQEIPVERRSQSSQPYHAITESYSKEVTHRPLGSVEDFPPEIVEILKDRPRRSVSPPLIRR</sequence>
<name>A0A8R1EB41_CAEJA</name>
<dbReference type="AlphaFoldDB" id="A0A8R1EB41"/>
<evidence type="ECO:0000313" key="2">
    <source>
        <dbReference type="EnsemblMetazoa" id="CJA31617a.1"/>
    </source>
</evidence>
<evidence type="ECO:0000313" key="3">
    <source>
        <dbReference type="Proteomes" id="UP000005237"/>
    </source>
</evidence>
<feature type="region of interest" description="Disordered" evidence="1">
    <location>
        <begin position="1"/>
        <end position="48"/>
    </location>
</feature>
<accession>A0A8R1EB41</accession>
<reference evidence="2" key="2">
    <citation type="submission" date="2022-06" db="UniProtKB">
        <authorList>
            <consortium name="EnsemblMetazoa"/>
        </authorList>
    </citation>
    <scope>IDENTIFICATION</scope>
    <source>
        <strain evidence="2">DF5081</strain>
    </source>
</reference>
<protein>
    <submittedName>
        <fullName evidence="2">Uncharacterized protein</fullName>
    </submittedName>
</protein>
<dbReference type="EnsemblMetazoa" id="CJA31617a.1">
    <property type="protein sequence ID" value="CJA31617a.1"/>
    <property type="gene ID" value="WBGene00207464"/>
</dbReference>
<feature type="compositionally biased region" description="Basic and acidic residues" evidence="1">
    <location>
        <begin position="14"/>
        <end position="23"/>
    </location>
</feature>
<evidence type="ECO:0000256" key="1">
    <source>
        <dbReference type="SAM" id="MobiDB-lite"/>
    </source>
</evidence>
<proteinExistence type="predicted"/>
<organism evidence="2 3">
    <name type="scientific">Caenorhabditis japonica</name>
    <dbReference type="NCBI Taxonomy" id="281687"/>
    <lineage>
        <taxon>Eukaryota</taxon>
        <taxon>Metazoa</taxon>
        <taxon>Ecdysozoa</taxon>
        <taxon>Nematoda</taxon>
        <taxon>Chromadorea</taxon>
        <taxon>Rhabditida</taxon>
        <taxon>Rhabditina</taxon>
        <taxon>Rhabditomorpha</taxon>
        <taxon>Rhabditoidea</taxon>
        <taxon>Rhabditidae</taxon>
        <taxon>Peloderinae</taxon>
        <taxon>Caenorhabditis</taxon>
    </lineage>
</organism>
<dbReference type="Proteomes" id="UP000005237">
    <property type="component" value="Unassembled WGS sequence"/>
</dbReference>
<reference evidence="3" key="1">
    <citation type="submission" date="2010-08" db="EMBL/GenBank/DDBJ databases">
        <authorList>
            <consortium name="Caenorhabditis japonica Sequencing Consortium"/>
            <person name="Wilson R.K."/>
        </authorList>
    </citation>
    <scope>NUCLEOTIDE SEQUENCE [LARGE SCALE GENOMIC DNA]</scope>
    <source>
        <strain evidence="3">DF5081</strain>
    </source>
</reference>
<keyword evidence="3" id="KW-1185">Reference proteome</keyword>